<dbReference type="GO" id="GO:0005525">
    <property type="term" value="F:GTP binding"/>
    <property type="evidence" value="ECO:0007669"/>
    <property type="project" value="UniProtKB-KW"/>
</dbReference>
<keyword evidence="5" id="KW-0342">GTP-binding</keyword>
<dbReference type="Proteomes" id="UP001608902">
    <property type="component" value="Unassembled WGS sequence"/>
</dbReference>
<accession>A0ABD6E4U0</accession>
<organism evidence="7 8">
    <name type="scientific">Gnathostoma spinigerum</name>
    <dbReference type="NCBI Taxonomy" id="75299"/>
    <lineage>
        <taxon>Eukaryota</taxon>
        <taxon>Metazoa</taxon>
        <taxon>Ecdysozoa</taxon>
        <taxon>Nematoda</taxon>
        <taxon>Chromadorea</taxon>
        <taxon>Rhabditida</taxon>
        <taxon>Spirurina</taxon>
        <taxon>Gnathostomatomorpha</taxon>
        <taxon>Gnathostomatoidea</taxon>
        <taxon>Gnathostomatidae</taxon>
        <taxon>Gnathostoma</taxon>
    </lineage>
</organism>
<protein>
    <recommendedName>
        <fullName evidence="6">Elongation factor EFG domain-containing protein</fullName>
    </recommendedName>
</protein>
<reference evidence="7 8" key="1">
    <citation type="submission" date="2024-08" db="EMBL/GenBank/DDBJ databases">
        <title>Gnathostoma spinigerum genome.</title>
        <authorList>
            <person name="Gonzalez-Bertolin B."/>
            <person name="Monzon S."/>
            <person name="Zaballos A."/>
            <person name="Jimenez P."/>
            <person name="Dekumyoy P."/>
            <person name="Varona S."/>
            <person name="Cuesta I."/>
            <person name="Sumanam S."/>
            <person name="Adisakwattana P."/>
            <person name="Gasser R.B."/>
            <person name="Hernandez-Gonzalez A."/>
            <person name="Young N.D."/>
            <person name="Perteguer M.J."/>
        </authorList>
    </citation>
    <scope>NUCLEOTIDE SEQUENCE [LARGE SCALE GENOMIC DNA]</scope>
    <source>
        <strain evidence="7">AL3</strain>
        <tissue evidence="7">Liver</tissue>
    </source>
</reference>
<comment type="caution">
    <text evidence="7">The sequence shown here is derived from an EMBL/GenBank/DDBJ whole genome shotgun (WGS) entry which is preliminary data.</text>
</comment>
<evidence type="ECO:0000313" key="8">
    <source>
        <dbReference type="Proteomes" id="UP001608902"/>
    </source>
</evidence>
<dbReference type="EMBL" id="JBGFUD010000672">
    <property type="protein sequence ID" value="MFH4975014.1"/>
    <property type="molecule type" value="Genomic_DNA"/>
</dbReference>
<dbReference type="FunFam" id="3.30.70.240:FF:000001">
    <property type="entry name" value="Elongation factor G"/>
    <property type="match status" value="1"/>
</dbReference>
<proteinExistence type="predicted"/>
<dbReference type="SUPFAM" id="SSF54980">
    <property type="entry name" value="EF-G C-terminal domain-like"/>
    <property type="match status" value="1"/>
</dbReference>
<dbReference type="InterPro" id="IPR035647">
    <property type="entry name" value="EFG_III/V"/>
</dbReference>
<keyword evidence="3" id="KW-0648">Protein biosynthesis</keyword>
<dbReference type="GO" id="GO:0003746">
    <property type="term" value="F:translation elongation factor activity"/>
    <property type="evidence" value="ECO:0007669"/>
    <property type="project" value="UniProtKB-KW"/>
</dbReference>
<evidence type="ECO:0000256" key="3">
    <source>
        <dbReference type="ARBA" id="ARBA00022917"/>
    </source>
</evidence>
<keyword evidence="2" id="KW-0251">Elongation factor</keyword>
<dbReference type="InterPro" id="IPR000640">
    <property type="entry name" value="EFG_V-like"/>
</dbReference>
<evidence type="ECO:0000313" key="7">
    <source>
        <dbReference type="EMBL" id="MFH4975014.1"/>
    </source>
</evidence>
<gene>
    <name evidence="7" type="ORF">AB6A40_001723</name>
</gene>
<dbReference type="Gene3D" id="3.30.70.240">
    <property type="match status" value="1"/>
</dbReference>
<name>A0ABD6E4U0_9BILA</name>
<keyword evidence="4" id="KW-0496">Mitochondrion</keyword>
<sequence>MLLEPIMKVEVTIPSAFQGNIVAFLTQRNALIISTDVVDGFTTIFCEAPLGDMFGYTSELRSLTEGARRIHYGIFEVCSDQSNNPKQSHRGMKNFTWFS</sequence>
<dbReference type="Pfam" id="PF00679">
    <property type="entry name" value="EFG_C"/>
    <property type="match status" value="1"/>
</dbReference>
<evidence type="ECO:0000256" key="2">
    <source>
        <dbReference type="ARBA" id="ARBA00022768"/>
    </source>
</evidence>
<dbReference type="PANTHER" id="PTHR43636">
    <property type="entry name" value="ELONGATION FACTOR G, MITOCHONDRIAL"/>
    <property type="match status" value="1"/>
</dbReference>
<dbReference type="PANTHER" id="PTHR43636:SF2">
    <property type="entry name" value="ELONGATION FACTOR G, MITOCHONDRIAL"/>
    <property type="match status" value="1"/>
</dbReference>
<dbReference type="SMART" id="SM00838">
    <property type="entry name" value="EFG_C"/>
    <property type="match status" value="1"/>
</dbReference>
<evidence type="ECO:0000256" key="1">
    <source>
        <dbReference type="ARBA" id="ARBA00022741"/>
    </source>
</evidence>
<evidence type="ECO:0000259" key="6">
    <source>
        <dbReference type="SMART" id="SM00838"/>
    </source>
</evidence>
<evidence type="ECO:0000256" key="4">
    <source>
        <dbReference type="ARBA" id="ARBA00023128"/>
    </source>
</evidence>
<feature type="domain" description="Elongation factor EFG" evidence="6">
    <location>
        <begin position="1"/>
        <end position="89"/>
    </location>
</feature>
<keyword evidence="1" id="KW-0547">Nucleotide-binding</keyword>
<keyword evidence="8" id="KW-1185">Reference proteome</keyword>
<evidence type="ECO:0000256" key="5">
    <source>
        <dbReference type="ARBA" id="ARBA00023134"/>
    </source>
</evidence>
<dbReference type="AlphaFoldDB" id="A0ABD6E4U0"/>